<organism evidence="3 4">
    <name type="scientific">Streptomyces thermocoprophilus</name>
    <dbReference type="NCBI Taxonomy" id="78356"/>
    <lineage>
        <taxon>Bacteria</taxon>
        <taxon>Bacillati</taxon>
        <taxon>Actinomycetota</taxon>
        <taxon>Actinomycetes</taxon>
        <taxon>Kitasatosporales</taxon>
        <taxon>Streptomycetaceae</taxon>
        <taxon>Streptomyces</taxon>
    </lineage>
</organism>
<dbReference type="PRINTS" id="PR01438">
    <property type="entry name" value="UNVRSLSTRESS"/>
</dbReference>
<sequence>MELPVIVGVDGSGPSLTATDWAADEAALRGLPLKVLYGSRWAYYEGPALAVDLGGPPAVVGADDIVDAAVRRARLRRPGLEVTADVAPDAAEELLVREGRNAALLVLGVSGRGAAAERVLGSVSLTVAGRADCAVVLVHGHDAGPEPPVPADERVVVGLGGGAEEGAVVRFAAEEARLRGVPLEVVRAWKRPAYVLLGHPLSGTEPDRAEETRAVEALEAVLAELPPELKVYGRTEEGPARRVLTAAAQDAGLLVVGARRRADQRTPHLGRVAHTVLHRSACPLAVVPHR</sequence>
<dbReference type="Pfam" id="PF00582">
    <property type="entry name" value="Usp"/>
    <property type="match status" value="2"/>
</dbReference>
<feature type="domain" description="UspA" evidence="2">
    <location>
        <begin position="154"/>
        <end position="288"/>
    </location>
</feature>
<dbReference type="SUPFAM" id="SSF52402">
    <property type="entry name" value="Adenine nucleotide alpha hydrolases-like"/>
    <property type="match status" value="2"/>
</dbReference>
<dbReference type="InterPro" id="IPR014729">
    <property type="entry name" value="Rossmann-like_a/b/a_fold"/>
</dbReference>
<feature type="domain" description="UspA" evidence="2">
    <location>
        <begin position="5"/>
        <end position="139"/>
    </location>
</feature>
<comment type="similarity">
    <text evidence="1">Belongs to the universal stress protein A family.</text>
</comment>
<dbReference type="PANTHER" id="PTHR46553:SF3">
    <property type="entry name" value="ADENINE NUCLEOTIDE ALPHA HYDROLASES-LIKE SUPERFAMILY PROTEIN"/>
    <property type="match status" value="1"/>
</dbReference>
<reference evidence="3 4" key="1">
    <citation type="submission" date="2024-09" db="EMBL/GenBank/DDBJ databases">
        <authorList>
            <person name="Sun Q."/>
            <person name="Mori K."/>
        </authorList>
    </citation>
    <scope>NUCLEOTIDE SEQUENCE [LARGE SCALE GENOMIC DNA]</scope>
    <source>
        <strain evidence="3 4">JCM 10918</strain>
    </source>
</reference>
<evidence type="ECO:0000313" key="4">
    <source>
        <dbReference type="Proteomes" id="UP001589703"/>
    </source>
</evidence>
<accession>A0ABV5VJU1</accession>
<dbReference type="InterPro" id="IPR006016">
    <property type="entry name" value="UspA"/>
</dbReference>
<dbReference type="RefSeq" id="WP_247464357.1">
    <property type="nucleotide sequence ID" value="NZ_JBHMAR010000039.1"/>
</dbReference>
<dbReference type="PANTHER" id="PTHR46553">
    <property type="entry name" value="ADENINE NUCLEOTIDE ALPHA HYDROLASES-LIKE SUPERFAMILY PROTEIN"/>
    <property type="match status" value="1"/>
</dbReference>
<dbReference type="Proteomes" id="UP001589703">
    <property type="component" value="Unassembled WGS sequence"/>
</dbReference>
<keyword evidence="4" id="KW-1185">Reference proteome</keyword>
<dbReference type="InterPro" id="IPR006015">
    <property type="entry name" value="Universal_stress_UspA"/>
</dbReference>
<gene>
    <name evidence="3" type="ORF">ACFFRO_23625</name>
</gene>
<evidence type="ECO:0000259" key="2">
    <source>
        <dbReference type="Pfam" id="PF00582"/>
    </source>
</evidence>
<name>A0ABV5VJU1_9ACTN</name>
<dbReference type="EMBL" id="JBHMAR010000039">
    <property type="protein sequence ID" value="MFB9738080.1"/>
    <property type="molecule type" value="Genomic_DNA"/>
</dbReference>
<comment type="caution">
    <text evidence="3">The sequence shown here is derived from an EMBL/GenBank/DDBJ whole genome shotgun (WGS) entry which is preliminary data.</text>
</comment>
<protein>
    <submittedName>
        <fullName evidence="3">Universal stress protein</fullName>
    </submittedName>
</protein>
<evidence type="ECO:0000313" key="3">
    <source>
        <dbReference type="EMBL" id="MFB9738080.1"/>
    </source>
</evidence>
<evidence type="ECO:0000256" key="1">
    <source>
        <dbReference type="ARBA" id="ARBA00008791"/>
    </source>
</evidence>
<dbReference type="Gene3D" id="3.40.50.620">
    <property type="entry name" value="HUPs"/>
    <property type="match status" value="2"/>
</dbReference>
<proteinExistence type="inferred from homology"/>